<dbReference type="AlphaFoldDB" id="A0AAV5QV11"/>
<dbReference type="RefSeq" id="XP_064855639.1">
    <property type="nucleotide sequence ID" value="XM_064999567.1"/>
</dbReference>
<gene>
    <name evidence="1" type="ORF">DASC09_059830</name>
</gene>
<keyword evidence="2" id="KW-1185">Reference proteome</keyword>
<accession>A0AAV5QV11</accession>
<evidence type="ECO:0000313" key="1">
    <source>
        <dbReference type="EMBL" id="GMM38644.1"/>
    </source>
</evidence>
<dbReference type="EMBL" id="BTFZ01000020">
    <property type="protein sequence ID" value="GMM38644.1"/>
    <property type="molecule type" value="Genomic_DNA"/>
</dbReference>
<sequence length="101" mass="11424">MTSDRNSVLSWIEDPAREKTIVDLVAFVTKSLSIDLNTEREMIEKASPGSSKCIEPSVDFSVVINPSFQRITFDSVFKSQVKVLTHQELTKYTSLKHHPVN</sequence>
<organism evidence="1 2">
    <name type="scientific">Saccharomycopsis crataegensis</name>
    <dbReference type="NCBI Taxonomy" id="43959"/>
    <lineage>
        <taxon>Eukaryota</taxon>
        <taxon>Fungi</taxon>
        <taxon>Dikarya</taxon>
        <taxon>Ascomycota</taxon>
        <taxon>Saccharomycotina</taxon>
        <taxon>Saccharomycetes</taxon>
        <taxon>Saccharomycopsidaceae</taxon>
        <taxon>Saccharomycopsis</taxon>
    </lineage>
</organism>
<protein>
    <submittedName>
        <fullName evidence="1">Uncharacterized protein</fullName>
    </submittedName>
</protein>
<name>A0AAV5QV11_9ASCO</name>
<comment type="caution">
    <text evidence="1">The sequence shown here is derived from an EMBL/GenBank/DDBJ whole genome shotgun (WGS) entry which is preliminary data.</text>
</comment>
<proteinExistence type="predicted"/>
<evidence type="ECO:0000313" key="2">
    <source>
        <dbReference type="Proteomes" id="UP001360560"/>
    </source>
</evidence>
<dbReference type="GeneID" id="90076632"/>
<reference evidence="1 2" key="1">
    <citation type="journal article" date="2023" name="Elife">
        <title>Identification of key yeast species and microbe-microbe interactions impacting larval growth of Drosophila in the wild.</title>
        <authorList>
            <person name="Mure A."/>
            <person name="Sugiura Y."/>
            <person name="Maeda R."/>
            <person name="Honda K."/>
            <person name="Sakurai N."/>
            <person name="Takahashi Y."/>
            <person name="Watada M."/>
            <person name="Katoh T."/>
            <person name="Gotoh A."/>
            <person name="Gotoh Y."/>
            <person name="Taniguchi I."/>
            <person name="Nakamura K."/>
            <person name="Hayashi T."/>
            <person name="Katayama T."/>
            <person name="Uemura T."/>
            <person name="Hattori Y."/>
        </authorList>
    </citation>
    <scope>NUCLEOTIDE SEQUENCE [LARGE SCALE GENOMIC DNA]</scope>
    <source>
        <strain evidence="1 2">SC-9</strain>
    </source>
</reference>
<dbReference type="Proteomes" id="UP001360560">
    <property type="component" value="Unassembled WGS sequence"/>
</dbReference>